<evidence type="ECO:0000313" key="4">
    <source>
        <dbReference type="EMBL" id="JAS84217.1"/>
    </source>
</evidence>
<sequence length="122" mass="13952">ELLPLLLKIVDFGSEESQRLSLEALNLILQGSGLDYAVQTLDRFQAIDVVLSALLSKCIFSRATVLLKSLFKIYIRLCDKPNVRQKLREKLPEGIDSKEAQSLCEADEELDRLRKRFMQLTK</sequence>
<name>A0A1B6IBB5_9HEMI</name>
<dbReference type="GO" id="GO:0000932">
    <property type="term" value="C:P-body"/>
    <property type="evidence" value="ECO:0007669"/>
    <property type="project" value="UniProtKB-SubCell"/>
</dbReference>
<dbReference type="GO" id="GO:0006402">
    <property type="term" value="P:mRNA catabolic process"/>
    <property type="evidence" value="ECO:0007669"/>
    <property type="project" value="InterPro"/>
</dbReference>
<dbReference type="GO" id="GO:0030014">
    <property type="term" value="C:CCR4-NOT complex"/>
    <property type="evidence" value="ECO:0007669"/>
    <property type="project" value="InterPro"/>
</dbReference>
<comment type="subcellular location">
    <subcellularLocation>
        <location evidence="1">Cytoplasm</location>
        <location evidence="1">P-body</location>
    </subcellularLocation>
</comment>
<dbReference type="Pfam" id="PF04078">
    <property type="entry name" value="Rcd1"/>
    <property type="match status" value="1"/>
</dbReference>
<feature type="non-terminal residue" evidence="4">
    <location>
        <position position="1"/>
    </location>
</feature>
<evidence type="ECO:0000256" key="2">
    <source>
        <dbReference type="ARBA" id="ARBA00014171"/>
    </source>
</evidence>
<evidence type="ECO:0000256" key="1">
    <source>
        <dbReference type="ARBA" id="ARBA00004201"/>
    </source>
</evidence>
<dbReference type="PANTHER" id="PTHR12262">
    <property type="entry name" value="CCR4-NOT TRANSCRIPTION COMPLEX SUBUNIT 9"/>
    <property type="match status" value="1"/>
</dbReference>
<dbReference type="InterPro" id="IPR007216">
    <property type="entry name" value="CNOT9"/>
</dbReference>
<gene>
    <name evidence="4" type="ORF">g.58363</name>
</gene>
<dbReference type="EMBL" id="GECU01023489">
    <property type="protein sequence ID" value="JAS84217.1"/>
    <property type="molecule type" value="Transcribed_RNA"/>
</dbReference>
<evidence type="ECO:0000256" key="3">
    <source>
        <dbReference type="ARBA" id="ARBA00030283"/>
    </source>
</evidence>
<dbReference type="InterPro" id="IPR011989">
    <property type="entry name" value="ARM-like"/>
</dbReference>
<reference evidence="4" key="1">
    <citation type="submission" date="2015-11" db="EMBL/GenBank/DDBJ databases">
        <title>De novo transcriptome assembly of four potential Pierce s Disease insect vectors from Arizona vineyards.</title>
        <authorList>
            <person name="Tassone E.E."/>
        </authorList>
    </citation>
    <scope>NUCLEOTIDE SEQUENCE</scope>
</reference>
<dbReference type="AlphaFoldDB" id="A0A1B6IBB5"/>
<dbReference type="Gene3D" id="1.25.10.10">
    <property type="entry name" value="Leucine-rich Repeat Variant"/>
    <property type="match status" value="1"/>
</dbReference>
<accession>A0A1B6IBB5</accession>
<proteinExistence type="predicted"/>
<protein>
    <recommendedName>
        <fullName evidence="2">CCR4-NOT transcription complex subunit 9</fullName>
    </recommendedName>
    <alternativeName>
        <fullName evidence="3">Cell differentiation protein RQCD1 homolog</fullName>
    </alternativeName>
</protein>
<organism evidence="4">
    <name type="scientific">Homalodisca liturata</name>
    <dbReference type="NCBI Taxonomy" id="320908"/>
    <lineage>
        <taxon>Eukaryota</taxon>
        <taxon>Metazoa</taxon>
        <taxon>Ecdysozoa</taxon>
        <taxon>Arthropoda</taxon>
        <taxon>Hexapoda</taxon>
        <taxon>Insecta</taxon>
        <taxon>Pterygota</taxon>
        <taxon>Neoptera</taxon>
        <taxon>Paraneoptera</taxon>
        <taxon>Hemiptera</taxon>
        <taxon>Auchenorrhyncha</taxon>
        <taxon>Membracoidea</taxon>
        <taxon>Cicadellidae</taxon>
        <taxon>Cicadellinae</taxon>
        <taxon>Proconiini</taxon>
        <taxon>Homalodisca</taxon>
    </lineage>
</organism>